<organism evidence="9 10">
    <name type="scientific">Thalassomonas actiniarum</name>
    <dbReference type="NCBI Taxonomy" id="485447"/>
    <lineage>
        <taxon>Bacteria</taxon>
        <taxon>Pseudomonadati</taxon>
        <taxon>Pseudomonadota</taxon>
        <taxon>Gammaproteobacteria</taxon>
        <taxon>Alteromonadales</taxon>
        <taxon>Colwelliaceae</taxon>
        <taxon>Thalassomonas</taxon>
    </lineage>
</organism>
<evidence type="ECO:0000259" key="8">
    <source>
        <dbReference type="Pfam" id="PF02776"/>
    </source>
</evidence>
<dbReference type="InterPro" id="IPR029061">
    <property type="entry name" value="THDP-binding"/>
</dbReference>
<dbReference type="InterPro" id="IPR000399">
    <property type="entry name" value="TPP-bd_CS"/>
</dbReference>
<dbReference type="EMBL" id="CP059735">
    <property type="protein sequence ID" value="WDD97174.1"/>
    <property type="molecule type" value="Genomic_DNA"/>
</dbReference>
<dbReference type="Pfam" id="PF02775">
    <property type="entry name" value="TPP_enzyme_C"/>
    <property type="match status" value="1"/>
</dbReference>
<evidence type="ECO:0000256" key="4">
    <source>
        <dbReference type="RuleBase" id="RU362132"/>
    </source>
</evidence>
<dbReference type="AlphaFoldDB" id="A0AAE9YJU2"/>
<dbReference type="GO" id="GO:0050660">
    <property type="term" value="F:flavin adenine dinucleotide binding"/>
    <property type="evidence" value="ECO:0007669"/>
    <property type="project" value="TreeGrafter"/>
</dbReference>
<dbReference type="GO" id="GO:0003984">
    <property type="term" value="F:acetolactate synthase activity"/>
    <property type="evidence" value="ECO:0007669"/>
    <property type="project" value="TreeGrafter"/>
</dbReference>
<accession>A0AAE9YJU2</accession>
<dbReference type="Proteomes" id="UP000032568">
    <property type="component" value="Chromosome"/>
</dbReference>
<proteinExistence type="inferred from homology"/>
<comment type="similarity">
    <text evidence="2 4">Belongs to the TPP enzyme family.</text>
</comment>
<protein>
    <submittedName>
        <fullName evidence="9">Thiamine pyrophosphate-binding protein</fullName>
    </submittedName>
</protein>
<reference evidence="9 10" key="1">
    <citation type="journal article" date="2015" name="Genome Announc.">
        <title>Draft Genome Sequences of Marine Isolates of Thalassomonas viridans and Thalassomonas actiniarum.</title>
        <authorList>
            <person name="Olonade I."/>
            <person name="van Zyl L.J."/>
            <person name="Trindade M."/>
        </authorList>
    </citation>
    <scope>NUCLEOTIDE SEQUENCE [LARGE SCALE GENOMIC DNA]</scope>
    <source>
        <strain evidence="9 10">A5K-106</strain>
    </source>
</reference>
<sequence>MTDLNVDSENNPASSSGNAKTPLPGVGSASKENQGKSDTGVTTARYVLDAVARQGVHHVFMVPGGVVDPFLDQFGEEEGDVKAIVAANEAGAAYMADGYARASGLFGVCLGIGGPGIANMVGPLAAAYSDGSPVLTLAGEIPTDWDGRGGFQDASTGGVNDIGFLSAVTAMSREIPEAKMVPRVLDNAMRTMLGREQKPVSLSFPKQIQTQEIPQGYTGFRGLQVENISPRGLDIHGAKKLLSALEKNGAGNIAILAGSGVTRSQASDKLLEFAQKYHIPVATTLKAKGVFPETHPLSLGVFGYAGTNHATLALLNGDKDNANCPNAGIDDNRLLLVLGSSLNQRDTMRWDQHLKPEAGIYQVDVDIANFSKNFPVDVGINGDICTLLEWLLQQEQDGQLTTLLEGREQRRQWLDIIAGKPRYYQNEDRQSTAMPMHPARIITELQIMAPNNTVIIADSGAHRAFAGHYWQSHGPRQYLTAAAMAPMGWAIPAGIGAKVACPEKPCVVLTGDGCMLMNGIEIQSAARNNLPLIVLVINNSALGNVYLRAKTPIAKQLTTLATHDWVAFSRSLGGDGIRVEDPGDLSLAFDRAFSANGPFVIDARCSPDFETPINPWRKAVEQASWSED</sequence>
<evidence type="ECO:0000256" key="2">
    <source>
        <dbReference type="ARBA" id="ARBA00007812"/>
    </source>
</evidence>
<reference evidence="9 10" key="2">
    <citation type="journal article" date="2022" name="Mar. Drugs">
        <title>Bioassay-Guided Fractionation Leads to the Detection of Cholic Acid Generated by the Rare Thalassomonas sp.</title>
        <authorList>
            <person name="Pheiffer F."/>
            <person name="Schneider Y.K."/>
            <person name="Hansen E.H."/>
            <person name="Andersen J.H."/>
            <person name="Isaksson J."/>
            <person name="Busche T."/>
            <person name="R C."/>
            <person name="Kalinowski J."/>
            <person name="Zyl L.V."/>
            <person name="Trindade M."/>
        </authorList>
    </citation>
    <scope>NUCLEOTIDE SEQUENCE [LARGE SCALE GENOMIC DNA]</scope>
    <source>
        <strain evidence="9 10">A5K-106</strain>
    </source>
</reference>
<evidence type="ECO:0000259" key="7">
    <source>
        <dbReference type="Pfam" id="PF02775"/>
    </source>
</evidence>
<dbReference type="SUPFAM" id="SSF52518">
    <property type="entry name" value="Thiamin diphosphate-binding fold (THDP-binding)"/>
    <property type="match status" value="2"/>
</dbReference>
<keyword evidence="3 4" id="KW-0786">Thiamine pyrophosphate</keyword>
<dbReference type="InterPro" id="IPR012000">
    <property type="entry name" value="Thiamin_PyroP_enz_cen_dom"/>
</dbReference>
<dbReference type="InterPro" id="IPR045229">
    <property type="entry name" value="TPP_enz"/>
</dbReference>
<dbReference type="KEGG" id="tact:SG35_017715"/>
<dbReference type="GO" id="GO:0009099">
    <property type="term" value="P:L-valine biosynthetic process"/>
    <property type="evidence" value="ECO:0007669"/>
    <property type="project" value="TreeGrafter"/>
</dbReference>
<dbReference type="Pfam" id="PF02776">
    <property type="entry name" value="TPP_enzyme_N"/>
    <property type="match status" value="1"/>
</dbReference>
<evidence type="ECO:0000256" key="3">
    <source>
        <dbReference type="ARBA" id="ARBA00023052"/>
    </source>
</evidence>
<dbReference type="PANTHER" id="PTHR18968:SF13">
    <property type="entry name" value="ACETOLACTATE SYNTHASE CATALYTIC SUBUNIT, MITOCHONDRIAL"/>
    <property type="match status" value="1"/>
</dbReference>
<feature type="compositionally biased region" description="Polar residues" evidence="5">
    <location>
        <begin position="1"/>
        <end position="19"/>
    </location>
</feature>
<feature type="domain" description="Thiamine pyrophosphate enzyme N-terminal TPP-binding" evidence="8">
    <location>
        <begin position="42"/>
        <end position="153"/>
    </location>
</feature>
<evidence type="ECO:0000313" key="9">
    <source>
        <dbReference type="EMBL" id="WDD97174.1"/>
    </source>
</evidence>
<dbReference type="GO" id="GO:0000287">
    <property type="term" value="F:magnesium ion binding"/>
    <property type="evidence" value="ECO:0007669"/>
    <property type="project" value="InterPro"/>
</dbReference>
<dbReference type="CDD" id="cd00568">
    <property type="entry name" value="TPP_enzymes"/>
    <property type="match status" value="1"/>
</dbReference>
<dbReference type="PROSITE" id="PS00187">
    <property type="entry name" value="TPP_ENZYMES"/>
    <property type="match status" value="1"/>
</dbReference>
<dbReference type="CDD" id="cd07035">
    <property type="entry name" value="TPP_PYR_POX_like"/>
    <property type="match status" value="1"/>
</dbReference>
<dbReference type="InterPro" id="IPR029035">
    <property type="entry name" value="DHS-like_NAD/FAD-binding_dom"/>
</dbReference>
<evidence type="ECO:0000313" key="10">
    <source>
        <dbReference type="Proteomes" id="UP000032568"/>
    </source>
</evidence>
<evidence type="ECO:0000256" key="1">
    <source>
        <dbReference type="ARBA" id="ARBA00001964"/>
    </source>
</evidence>
<keyword evidence="10" id="KW-1185">Reference proteome</keyword>
<dbReference type="SUPFAM" id="SSF52467">
    <property type="entry name" value="DHS-like NAD/FAD-binding domain"/>
    <property type="match status" value="1"/>
</dbReference>
<dbReference type="Pfam" id="PF00205">
    <property type="entry name" value="TPP_enzyme_M"/>
    <property type="match status" value="1"/>
</dbReference>
<feature type="domain" description="Thiamine pyrophosphate enzyme central" evidence="6">
    <location>
        <begin position="249"/>
        <end position="318"/>
    </location>
</feature>
<dbReference type="InterPro" id="IPR011766">
    <property type="entry name" value="TPP_enzyme_TPP-bd"/>
</dbReference>
<dbReference type="Gene3D" id="3.40.50.970">
    <property type="match status" value="2"/>
</dbReference>
<evidence type="ECO:0000256" key="5">
    <source>
        <dbReference type="SAM" id="MobiDB-lite"/>
    </source>
</evidence>
<feature type="domain" description="Thiamine pyrophosphate enzyme TPP-binding" evidence="7">
    <location>
        <begin position="458"/>
        <end position="602"/>
    </location>
</feature>
<dbReference type="GO" id="GO:0030976">
    <property type="term" value="F:thiamine pyrophosphate binding"/>
    <property type="evidence" value="ECO:0007669"/>
    <property type="project" value="InterPro"/>
</dbReference>
<dbReference type="Gene3D" id="3.40.50.1220">
    <property type="entry name" value="TPP-binding domain"/>
    <property type="match status" value="1"/>
</dbReference>
<dbReference type="RefSeq" id="WP_053043167.1">
    <property type="nucleotide sequence ID" value="NZ_CP059735.1"/>
</dbReference>
<comment type="cofactor">
    <cofactor evidence="1">
        <name>thiamine diphosphate</name>
        <dbReference type="ChEBI" id="CHEBI:58937"/>
    </cofactor>
</comment>
<dbReference type="InterPro" id="IPR012001">
    <property type="entry name" value="Thiamin_PyroP_enz_TPP-bd_dom"/>
</dbReference>
<name>A0AAE9YJU2_9GAMM</name>
<gene>
    <name evidence="9" type="ORF">SG35_017715</name>
</gene>
<evidence type="ECO:0000259" key="6">
    <source>
        <dbReference type="Pfam" id="PF00205"/>
    </source>
</evidence>
<dbReference type="GO" id="GO:0009097">
    <property type="term" value="P:isoleucine biosynthetic process"/>
    <property type="evidence" value="ECO:0007669"/>
    <property type="project" value="TreeGrafter"/>
</dbReference>
<feature type="compositionally biased region" description="Polar residues" evidence="5">
    <location>
        <begin position="30"/>
        <end position="39"/>
    </location>
</feature>
<dbReference type="PANTHER" id="PTHR18968">
    <property type="entry name" value="THIAMINE PYROPHOSPHATE ENZYMES"/>
    <property type="match status" value="1"/>
</dbReference>
<dbReference type="GO" id="GO:0005948">
    <property type="term" value="C:acetolactate synthase complex"/>
    <property type="evidence" value="ECO:0007669"/>
    <property type="project" value="TreeGrafter"/>
</dbReference>
<feature type="region of interest" description="Disordered" evidence="5">
    <location>
        <begin position="1"/>
        <end position="39"/>
    </location>
</feature>